<feature type="domain" description="HTH luxR-type" evidence="3">
    <location>
        <begin position="76"/>
        <end position="141"/>
    </location>
</feature>
<feature type="region of interest" description="Disordered" evidence="2">
    <location>
        <begin position="150"/>
        <end position="182"/>
    </location>
</feature>
<dbReference type="SMART" id="SM00421">
    <property type="entry name" value="HTH_LUXR"/>
    <property type="match status" value="1"/>
</dbReference>
<keyword evidence="5" id="KW-1185">Reference proteome</keyword>
<dbReference type="PROSITE" id="PS50043">
    <property type="entry name" value="HTH_LUXR_2"/>
    <property type="match status" value="1"/>
</dbReference>
<dbReference type="PRINTS" id="PR00038">
    <property type="entry name" value="HTHLUXR"/>
</dbReference>
<dbReference type="CDD" id="cd06170">
    <property type="entry name" value="LuxR_C_like"/>
    <property type="match status" value="1"/>
</dbReference>
<dbReference type="PANTHER" id="PTHR43214:SF42">
    <property type="entry name" value="TRANSCRIPTIONAL REGULATORY PROTEIN DESR"/>
    <property type="match status" value="1"/>
</dbReference>
<dbReference type="Gene3D" id="1.10.10.10">
    <property type="entry name" value="Winged helix-like DNA-binding domain superfamily/Winged helix DNA-binding domain"/>
    <property type="match status" value="1"/>
</dbReference>
<reference evidence="4 5" key="1">
    <citation type="submission" date="2024-06" db="EMBL/GenBank/DDBJ databases">
        <title>The Natural Products Discovery Center: Release of the First 8490 Sequenced Strains for Exploring Actinobacteria Biosynthetic Diversity.</title>
        <authorList>
            <person name="Kalkreuter E."/>
            <person name="Kautsar S.A."/>
            <person name="Yang D."/>
            <person name="Bader C.D."/>
            <person name="Teijaro C.N."/>
            <person name="Fluegel L."/>
            <person name="Davis C.M."/>
            <person name="Simpson J.R."/>
            <person name="Lauterbach L."/>
            <person name="Steele A.D."/>
            <person name="Gui C."/>
            <person name="Meng S."/>
            <person name="Li G."/>
            <person name="Viehrig K."/>
            <person name="Ye F."/>
            <person name="Su P."/>
            <person name="Kiefer A.F."/>
            <person name="Nichols A."/>
            <person name="Cepeda A.J."/>
            <person name="Yan W."/>
            <person name="Fan B."/>
            <person name="Jiang Y."/>
            <person name="Adhikari A."/>
            <person name="Zheng C.-J."/>
            <person name="Schuster L."/>
            <person name="Cowan T.M."/>
            <person name="Smanski M.J."/>
            <person name="Chevrette M.G."/>
            <person name="De Carvalho L.P.S."/>
            <person name="Shen B."/>
        </authorList>
    </citation>
    <scope>NUCLEOTIDE SEQUENCE [LARGE SCALE GENOMIC DNA]</scope>
    <source>
        <strain evidence="4 5">NPDC000234</strain>
    </source>
</reference>
<keyword evidence="1" id="KW-0238">DNA-binding</keyword>
<evidence type="ECO:0000313" key="4">
    <source>
        <dbReference type="EMBL" id="MER7186830.1"/>
    </source>
</evidence>
<evidence type="ECO:0000256" key="2">
    <source>
        <dbReference type="SAM" id="MobiDB-lite"/>
    </source>
</evidence>
<feature type="compositionally biased region" description="Low complexity" evidence="2">
    <location>
        <begin position="159"/>
        <end position="172"/>
    </location>
</feature>
<dbReference type="Pfam" id="PF00196">
    <property type="entry name" value="GerE"/>
    <property type="match status" value="1"/>
</dbReference>
<sequence length="182" mass="19043">LRTAVERLRPLPLPVELVRTLIALGTVERRARRRNAAREALAEALETATRIGAAPLAARARDELARLAAGERGGETGAGGPELTPAEARIAELVGGGATNREVAAELFISVKTVEGALSRVYRKFGVRSRTALAHAMAVAVIAAGATVDTGDDDRSGPAAAQTVTVSQAARARLPRPLDTRR</sequence>
<evidence type="ECO:0000259" key="3">
    <source>
        <dbReference type="PROSITE" id="PS50043"/>
    </source>
</evidence>
<gene>
    <name evidence="4" type="ORF">ABT404_46480</name>
</gene>
<accession>A0ABV1XCQ8</accession>
<evidence type="ECO:0000256" key="1">
    <source>
        <dbReference type="ARBA" id="ARBA00023125"/>
    </source>
</evidence>
<comment type="caution">
    <text evidence="4">The sequence shown here is derived from an EMBL/GenBank/DDBJ whole genome shotgun (WGS) entry which is preliminary data.</text>
</comment>
<dbReference type="Proteomes" id="UP001474181">
    <property type="component" value="Unassembled WGS sequence"/>
</dbReference>
<dbReference type="EMBL" id="JBEPEK010000667">
    <property type="protein sequence ID" value="MER7186830.1"/>
    <property type="molecule type" value="Genomic_DNA"/>
</dbReference>
<protein>
    <submittedName>
        <fullName evidence="4">Helix-turn-helix transcriptional regulator</fullName>
    </submittedName>
</protein>
<dbReference type="SUPFAM" id="SSF46894">
    <property type="entry name" value="C-terminal effector domain of the bipartite response regulators"/>
    <property type="match status" value="1"/>
</dbReference>
<feature type="non-terminal residue" evidence="4">
    <location>
        <position position="1"/>
    </location>
</feature>
<dbReference type="PANTHER" id="PTHR43214">
    <property type="entry name" value="TWO-COMPONENT RESPONSE REGULATOR"/>
    <property type="match status" value="1"/>
</dbReference>
<proteinExistence type="predicted"/>
<dbReference type="InterPro" id="IPR000792">
    <property type="entry name" value="Tscrpt_reg_LuxR_C"/>
</dbReference>
<dbReference type="InterPro" id="IPR016032">
    <property type="entry name" value="Sig_transdc_resp-reg_C-effctor"/>
</dbReference>
<dbReference type="PROSITE" id="PS00622">
    <property type="entry name" value="HTH_LUXR_1"/>
    <property type="match status" value="1"/>
</dbReference>
<dbReference type="InterPro" id="IPR036388">
    <property type="entry name" value="WH-like_DNA-bd_sf"/>
</dbReference>
<organism evidence="4 5">
    <name type="scientific">Streptomyces hyaluromycini</name>
    <dbReference type="NCBI Taxonomy" id="1377993"/>
    <lineage>
        <taxon>Bacteria</taxon>
        <taxon>Bacillati</taxon>
        <taxon>Actinomycetota</taxon>
        <taxon>Actinomycetes</taxon>
        <taxon>Kitasatosporales</taxon>
        <taxon>Streptomycetaceae</taxon>
        <taxon>Streptomyces</taxon>
    </lineage>
</organism>
<name>A0ABV1XCQ8_9ACTN</name>
<evidence type="ECO:0000313" key="5">
    <source>
        <dbReference type="Proteomes" id="UP001474181"/>
    </source>
</evidence>
<dbReference type="RefSeq" id="WP_350790803.1">
    <property type="nucleotide sequence ID" value="NZ_JBEPEK010000667.1"/>
</dbReference>
<dbReference type="InterPro" id="IPR039420">
    <property type="entry name" value="WalR-like"/>
</dbReference>